<evidence type="ECO:0000313" key="3">
    <source>
        <dbReference type="Proteomes" id="UP000054636"/>
    </source>
</evidence>
<name>A0A0W8DL50_PHYNI</name>
<feature type="region of interest" description="Disordered" evidence="1">
    <location>
        <begin position="400"/>
        <end position="427"/>
    </location>
</feature>
<gene>
    <name evidence="2" type="ORF">AM588_10006330</name>
</gene>
<dbReference type="SUPFAM" id="SSF82171">
    <property type="entry name" value="DPP6 N-terminal domain-like"/>
    <property type="match status" value="1"/>
</dbReference>
<evidence type="ECO:0000313" key="2">
    <source>
        <dbReference type="EMBL" id="KUF96917.1"/>
    </source>
</evidence>
<proteinExistence type="predicted"/>
<sequence length="427" mass="47885">MTWVVPNEDAVTLGELNGELYSVSKRDDARVGDEFIRRGGCVLPPARVASSKPRPFGQGDSLTDEQDEEVDSGALRLLKHGVVALYNVESASWDARVLEHPKQVDIGSIEWGKFTGDTIAVACRTGLFLWKVPQKSKEPVLMEILKHPSNAGFSQVCWNADGSLLAAFGKGSKSVIVFDAIFSRSTELQSPYKLSSLHWSPTGEYLFVITESGVSLMWETLTWKRETWEVAAGGCGWSSDGRCLLVGLRNSALLYPYIFQDCPPSIALDDFLHQHREQNSNAAAGELTFLKREIAVRETAKKQLRKYMVETDEEQQVDPKEWTRYELGPPNRVPTHEVEEAVELAAQLKLYCRWRKRVVQKRIEARRHELEAERLALKKHKKKGIHVGLLSLRTLRGSTKTAVAHASPEQAKQDPATTNKRRPILSA</sequence>
<dbReference type="InterPro" id="IPR015943">
    <property type="entry name" value="WD40/YVTN_repeat-like_dom_sf"/>
</dbReference>
<organism evidence="2 3">
    <name type="scientific">Phytophthora nicotianae</name>
    <name type="common">Potato buckeye rot agent</name>
    <name type="synonym">Phytophthora parasitica</name>
    <dbReference type="NCBI Taxonomy" id="4792"/>
    <lineage>
        <taxon>Eukaryota</taxon>
        <taxon>Sar</taxon>
        <taxon>Stramenopiles</taxon>
        <taxon>Oomycota</taxon>
        <taxon>Peronosporomycetes</taxon>
        <taxon>Peronosporales</taxon>
        <taxon>Peronosporaceae</taxon>
        <taxon>Phytophthora</taxon>
    </lineage>
</organism>
<dbReference type="GO" id="GO:0005643">
    <property type="term" value="C:nuclear pore"/>
    <property type="evidence" value="ECO:0007669"/>
    <property type="project" value="TreeGrafter"/>
</dbReference>
<reference evidence="2 3" key="1">
    <citation type="submission" date="2015-11" db="EMBL/GenBank/DDBJ databases">
        <title>Genomes and virulence difference between two physiological races of Phytophthora nicotianae.</title>
        <authorList>
            <person name="Liu H."/>
            <person name="Ma X."/>
            <person name="Yu H."/>
            <person name="Fang D."/>
            <person name="Li Y."/>
            <person name="Wang X."/>
            <person name="Wang W."/>
            <person name="Dong Y."/>
            <person name="Xiao B."/>
        </authorList>
    </citation>
    <scope>NUCLEOTIDE SEQUENCE [LARGE SCALE GENOMIC DNA]</scope>
    <source>
        <strain evidence="3">race 1</strain>
    </source>
</reference>
<dbReference type="AlphaFoldDB" id="A0A0W8DL50"/>
<dbReference type="GO" id="GO:0006913">
    <property type="term" value="P:nucleocytoplasmic transport"/>
    <property type="evidence" value="ECO:0007669"/>
    <property type="project" value="TreeGrafter"/>
</dbReference>
<dbReference type="Gene3D" id="2.130.10.10">
    <property type="entry name" value="YVTN repeat-like/Quinoprotein amine dehydrogenase"/>
    <property type="match status" value="1"/>
</dbReference>
<dbReference type="PANTHER" id="PTHR14494:SF0">
    <property type="entry name" value="ALADIN"/>
    <property type="match status" value="1"/>
</dbReference>
<accession>A0A0W8DL50</accession>
<comment type="caution">
    <text evidence="2">The sequence shown here is derived from an EMBL/GenBank/DDBJ whole genome shotgun (WGS) entry which is preliminary data.</text>
</comment>
<dbReference type="PANTHER" id="PTHR14494">
    <property type="entry name" value="ALADIN/ADRACALIN/AAAS"/>
    <property type="match status" value="1"/>
</dbReference>
<dbReference type="FunFam" id="2.130.10.10:FF:002663">
    <property type="entry name" value="Uncharacterized protein"/>
    <property type="match status" value="1"/>
</dbReference>
<protein>
    <submittedName>
        <fullName evidence="2">Uncharacterized protein</fullName>
    </submittedName>
</protein>
<evidence type="ECO:0000256" key="1">
    <source>
        <dbReference type="SAM" id="MobiDB-lite"/>
    </source>
</evidence>
<dbReference type="Proteomes" id="UP000054636">
    <property type="component" value="Unassembled WGS sequence"/>
</dbReference>
<dbReference type="InterPro" id="IPR045139">
    <property type="entry name" value="Aladin"/>
</dbReference>
<dbReference type="EMBL" id="LNFP01000137">
    <property type="protein sequence ID" value="KUF96917.1"/>
    <property type="molecule type" value="Genomic_DNA"/>
</dbReference>